<evidence type="ECO:0000313" key="5">
    <source>
        <dbReference type="EMBL" id="ERL86748.1"/>
    </source>
</evidence>
<evidence type="ECO:0000313" key="8">
    <source>
        <dbReference type="Proteomes" id="UP000030742"/>
    </source>
</evidence>
<evidence type="ECO:0000313" key="6">
    <source>
        <dbReference type="EnsemblMetazoa" id="XP_019764168.1"/>
    </source>
</evidence>
<reference evidence="6" key="2">
    <citation type="submission" date="2024-08" db="UniProtKB">
        <authorList>
            <consortium name="EnsemblMetazoa"/>
        </authorList>
    </citation>
    <scope>IDENTIFICATION</scope>
</reference>
<dbReference type="Pfam" id="PF17064">
    <property type="entry name" value="QVR"/>
    <property type="match status" value="1"/>
</dbReference>
<feature type="non-terminal residue" evidence="4">
    <location>
        <position position="1"/>
    </location>
</feature>
<evidence type="ECO:0000256" key="1">
    <source>
        <dbReference type="ARBA" id="ARBA00022729"/>
    </source>
</evidence>
<dbReference type="EMBL" id="KB741028">
    <property type="protein sequence ID" value="ENN74874.1"/>
    <property type="molecule type" value="Genomic_DNA"/>
</dbReference>
<sequence>MRSTGLLLCIFALAWGLSNGELTCYSCQGKDDECPHLLNESNLPHITPCGGVLSTVCTKISIEYPNGDYYTYRNCAPSSLEYGDNGMDFCSFIEFLYTPFKTDSLINHVDCVVCNSYECNT</sequence>
<evidence type="ECO:0000256" key="2">
    <source>
        <dbReference type="ARBA" id="ARBA00023180"/>
    </source>
</evidence>
<organism evidence="4">
    <name type="scientific">Dendroctonus ponderosae</name>
    <name type="common">Mountain pine beetle</name>
    <dbReference type="NCBI Taxonomy" id="77166"/>
    <lineage>
        <taxon>Eukaryota</taxon>
        <taxon>Metazoa</taxon>
        <taxon>Ecdysozoa</taxon>
        <taxon>Arthropoda</taxon>
        <taxon>Hexapoda</taxon>
        <taxon>Insecta</taxon>
        <taxon>Pterygota</taxon>
        <taxon>Neoptera</taxon>
        <taxon>Endopterygota</taxon>
        <taxon>Coleoptera</taxon>
        <taxon>Polyphaga</taxon>
        <taxon>Cucujiformia</taxon>
        <taxon>Curculionidae</taxon>
        <taxon>Scolytinae</taxon>
        <taxon>Dendroctonus</taxon>
    </lineage>
</organism>
<keyword evidence="7" id="KW-1185">Reference proteome</keyword>
<keyword evidence="2" id="KW-0325">Glycoprotein</keyword>
<dbReference type="AlphaFoldDB" id="N6T3Y6"/>
<dbReference type="Proteomes" id="UP000019118">
    <property type="component" value="Unassembled WGS sequence"/>
</dbReference>
<dbReference type="EnsemblMetazoa" id="XM_019908609.1">
    <property type="protein sequence ID" value="XP_019764168.1"/>
    <property type="gene ID" value="LOC109540286"/>
</dbReference>
<feature type="chain" id="PRO_5010971678" evidence="3">
    <location>
        <begin position="21"/>
        <end position="121"/>
    </location>
</feature>
<gene>
    <name evidence="6" type="primary">109540286</name>
    <name evidence="5" type="ORF">D910_04154</name>
    <name evidence="4" type="ORF">YQE_08643</name>
</gene>
<dbReference type="KEGG" id="dpa:109540286"/>
<keyword evidence="1 3" id="KW-0732">Signal</keyword>
<protein>
    <submittedName>
        <fullName evidence="4 6">Uncharacterized protein</fullName>
    </submittedName>
</protein>
<feature type="signal peptide" evidence="3">
    <location>
        <begin position="1"/>
        <end position="20"/>
    </location>
</feature>
<dbReference type="EMBL" id="KB631854">
    <property type="protein sequence ID" value="ERL86748.1"/>
    <property type="molecule type" value="Genomic_DNA"/>
</dbReference>
<dbReference type="Proteomes" id="UP000030742">
    <property type="component" value="Unassembled WGS sequence"/>
</dbReference>
<reference evidence="7 8" key="1">
    <citation type="journal article" date="2013" name="Genome Biol.">
        <title>Draft genome of the mountain pine beetle, Dendroctonus ponderosae Hopkins, a major forest pest.</title>
        <authorList>
            <person name="Keeling C.I."/>
            <person name="Yuen M.M."/>
            <person name="Liao N.Y."/>
            <person name="Docking T.R."/>
            <person name="Chan S.K."/>
            <person name="Taylor G.A."/>
            <person name="Palmquist D.L."/>
            <person name="Jackman S.D."/>
            <person name="Nguyen A."/>
            <person name="Li M."/>
            <person name="Henderson H."/>
            <person name="Janes J.K."/>
            <person name="Zhao Y."/>
            <person name="Pandoh P."/>
            <person name="Moore R."/>
            <person name="Sperling F.A."/>
            <person name="Huber D.P."/>
            <person name="Birol I."/>
            <person name="Jones S.J."/>
            <person name="Bohlmann J."/>
        </authorList>
    </citation>
    <scope>NUCLEOTIDE SEQUENCE</scope>
</reference>
<evidence type="ECO:0000313" key="7">
    <source>
        <dbReference type="Proteomes" id="UP000019118"/>
    </source>
</evidence>
<dbReference type="InterPro" id="IPR031424">
    <property type="entry name" value="QVR-like"/>
</dbReference>
<evidence type="ECO:0000313" key="4">
    <source>
        <dbReference type="EMBL" id="ENN74874.1"/>
    </source>
</evidence>
<name>N6T3Y6_DENPD</name>
<dbReference type="GO" id="GO:0032222">
    <property type="term" value="P:regulation of synaptic transmission, cholinergic"/>
    <property type="evidence" value="ECO:0007669"/>
    <property type="project" value="InterPro"/>
</dbReference>
<dbReference type="GO" id="GO:0030431">
    <property type="term" value="P:sleep"/>
    <property type="evidence" value="ECO:0007669"/>
    <property type="project" value="InterPro"/>
</dbReference>
<accession>N6T3Y6</accession>
<evidence type="ECO:0000256" key="3">
    <source>
        <dbReference type="SAM" id="SignalP"/>
    </source>
</evidence>
<proteinExistence type="predicted"/>
<dbReference type="HOGENOM" id="CLU_2040459_0_0_1"/>